<dbReference type="PROSITE" id="PS51257">
    <property type="entry name" value="PROKAR_LIPOPROTEIN"/>
    <property type="match status" value="1"/>
</dbReference>
<evidence type="ECO:0000256" key="2">
    <source>
        <dbReference type="SAM" id="SignalP"/>
    </source>
</evidence>
<reference evidence="3" key="1">
    <citation type="submission" date="2019-08" db="EMBL/GenBank/DDBJ databases">
        <authorList>
            <person name="Chen T."/>
        </authorList>
    </citation>
    <scope>NUCLEOTIDE SEQUENCE</scope>
    <source>
        <strain evidence="3">YL</strain>
    </source>
</reference>
<feature type="signal peptide" evidence="2">
    <location>
        <begin position="1"/>
        <end position="19"/>
    </location>
</feature>
<evidence type="ECO:0000313" key="3">
    <source>
        <dbReference type="EMBL" id="QGU18289.1"/>
    </source>
</evidence>
<feature type="chain" id="PRO_5024994705" evidence="2">
    <location>
        <begin position="20"/>
        <end position="726"/>
    </location>
</feature>
<evidence type="ECO:0000256" key="1">
    <source>
        <dbReference type="SAM" id="MobiDB-lite"/>
    </source>
</evidence>
<sequence>MRGAYYVAIALLIVASCSAAEVDQTEPEKVPNNGFVTSGGTVNKMLPKRVLPGSRDLKNKWAVHAGGEDRMLNRISNENNLLEGIDQTITKAANVMGTNRDDVIVKAAEAMTNYKQLDPTLNILNSKHQLIKPRPINVYRQALLHATPDPKKSVVAVPNDVPFVLANRLEREKSTNTVNYAGRPITQHDYLPASLSFPSTSAVAPDGQFNKQLITQKALEFDLIKRPDEVKARSSKRQRTNPMLNNMDGRELHAQPNLEEPLAPVANNMPFVWATKLGRSEPIVTVNNVRPTTQHDYRRAPSVSSPTLAAAPNDRRNKQPVVQKAIKTGTDKRPGEVMIKNSKRPRIDSTLKNVDGKELYATPNAEKNLGPVANNAPFALAKRPGRDKPIVTANDAVGPMKKTQHGNRLPLPGFSTTSAVASGSRHEKHRIAQKALKIDKKKHLDEVEIKDKQRQRIDPTLDNVDGEEVHAPPTPEKSLVVVGSNAAFVLASRLRKEKPTVIMLNAVRCLMEHNYRPKIPDSLSTSVVSPDSPLSNQLIADKVLKFDLNKLPDEVDLHSVEDPLHLREENAHSTALDRQSVSDDYNVRMRVIDKVSEEEKTVHEAFVKALNLPFHQYLQETATMIRLLKWKDNSSPNARHVYRSLKSLANLQKKDTKQLLKPDLAKLLGVGKYAVTASRMNLEEAYIVKLMIMYELFYDFCHSNKGLVEELPLKRKRRHWILELLI</sequence>
<name>A0A650FFW6_PLAVT</name>
<feature type="region of interest" description="Disordered" evidence="1">
    <location>
        <begin position="230"/>
        <end position="249"/>
    </location>
</feature>
<dbReference type="AlphaFoldDB" id="A0A650FFW6"/>
<keyword evidence="2" id="KW-0732">Signal</keyword>
<organism evidence="3">
    <name type="scientific">Plasmopara viticola</name>
    <name type="common">Downy mildew of grapevine</name>
    <name type="synonym">Botrytis viticola</name>
    <dbReference type="NCBI Taxonomy" id="143451"/>
    <lineage>
        <taxon>Eukaryota</taxon>
        <taxon>Sar</taxon>
        <taxon>Stramenopiles</taxon>
        <taxon>Oomycota</taxon>
        <taxon>Peronosporomycetes</taxon>
        <taxon>Peronosporales</taxon>
        <taxon>Peronosporaceae</taxon>
        <taxon>Plasmopara</taxon>
    </lineage>
</organism>
<protein>
    <submittedName>
        <fullName evidence="3">Putative RxLR effector</fullName>
    </submittedName>
</protein>
<feature type="region of interest" description="Disordered" evidence="1">
    <location>
        <begin position="296"/>
        <end position="319"/>
    </location>
</feature>
<proteinExistence type="predicted"/>
<dbReference type="EMBL" id="MN328411">
    <property type="protein sequence ID" value="QGU18289.1"/>
    <property type="molecule type" value="Genomic_DNA"/>
</dbReference>
<accession>A0A650FFW6</accession>